<dbReference type="EMBL" id="JGYV01000001">
    <property type="protein sequence ID" value="KFI65731.1"/>
    <property type="molecule type" value="Genomic_DNA"/>
</dbReference>
<proteinExistence type="predicted"/>
<feature type="region of interest" description="Disordered" evidence="1">
    <location>
        <begin position="35"/>
        <end position="56"/>
    </location>
</feature>
<accession>A0A087B3Y1</accession>
<gene>
    <name evidence="2" type="ORF">BCUN_0226</name>
</gene>
<reference evidence="2 3" key="1">
    <citation type="submission" date="2014-03" db="EMBL/GenBank/DDBJ databases">
        <title>Genomics of Bifidobacteria.</title>
        <authorList>
            <person name="Ventura M."/>
            <person name="Milani C."/>
            <person name="Lugli G.A."/>
        </authorList>
    </citation>
    <scope>NUCLEOTIDE SEQUENCE [LARGE SCALE GENOMIC DNA]</scope>
    <source>
        <strain evidence="2 3">LMG 10738</strain>
    </source>
</reference>
<evidence type="ECO:0000256" key="1">
    <source>
        <dbReference type="SAM" id="MobiDB-lite"/>
    </source>
</evidence>
<organism evidence="2 3">
    <name type="scientific">Bifidobacterium cuniculi</name>
    <dbReference type="NCBI Taxonomy" id="1688"/>
    <lineage>
        <taxon>Bacteria</taxon>
        <taxon>Bacillati</taxon>
        <taxon>Actinomycetota</taxon>
        <taxon>Actinomycetes</taxon>
        <taxon>Bifidobacteriales</taxon>
        <taxon>Bifidobacteriaceae</taxon>
        <taxon>Bifidobacterium</taxon>
    </lineage>
</organism>
<evidence type="ECO:0000313" key="2">
    <source>
        <dbReference type="EMBL" id="KFI65731.1"/>
    </source>
</evidence>
<dbReference type="Proteomes" id="UP000029067">
    <property type="component" value="Unassembled WGS sequence"/>
</dbReference>
<feature type="compositionally biased region" description="Polar residues" evidence="1">
    <location>
        <begin position="46"/>
        <end position="56"/>
    </location>
</feature>
<sequence>MNAYLPRCKQCGILHAPCDATRAADSIDQHRAVHKTHRLSMIPVKPTTQPMEGTRQ</sequence>
<evidence type="ECO:0000313" key="3">
    <source>
        <dbReference type="Proteomes" id="UP000029067"/>
    </source>
</evidence>
<dbReference type="STRING" id="1688.BCUN_0226"/>
<comment type="caution">
    <text evidence="2">The sequence shown here is derived from an EMBL/GenBank/DDBJ whole genome shotgun (WGS) entry which is preliminary data.</text>
</comment>
<keyword evidence="3" id="KW-1185">Reference proteome</keyword>
<protein>
    <submittedName>
        <fullName evidence="2">Uncharacterized protein</fullName>
    </submittedName>
</protein>
<name>A0A087B3Y1_9BIFI</name>
<dbReference type="AlphaFoldDB" id="A0A087B3Y1"/>